<organism evidence="5 6">
    <name type="scientific">Xylaria bambusicola</name>
    <dbReference type="NCBI Taxonomy" id="326684"/>
    <lineage>
        <taxon>Eukaryota</taxon>
        <taxon>Fungi</taxon>
        <taxon>Dikarya</taxon>
        <taxon>Ascomycota</taxon>
        <taxon>Pezizomycotina</taxon>
        <taxon>Sordariomycetes</taxon>
        <taxon>Xylariomycetidae</taxon>
        <taxon>Xylariales</taxon>
        <taxon>Xylariaceae</taxon>
        <taxon>Xylaria</taxon>
    </lineage>
</organism>
<dbReference type="EC" id="1.2.1.3" evidence="2"/>
<comment type="caution">
    <text evidence="5">The sequence shown here is derived from an EMBL/GenBank/DDBJ whole genome shotgun (WGS) entry which is preliminary data.</text>
</comment>
<keyword evidence="6" id="KW-1185">Reference proteome</keyword>
<evidence type="ECO:0000313" key="6">
    <source>
        <dbReference type="Proteomes" id="UP001305414"/>
    </source>
</evidence>
<comment type="similarity">
    <text evidence="1">Belongs to the aldehyde dehydrogenase family.</text>
</comment>
<dbReference type="Gene3D" id="3.40.605.10">
    <property type="entry name" value="Aldehyde Dehydrogenase, Chain A, domain 1"/>
    <property type="match status" value="1"/>
</dbReference>
<feature type="domain" description="Aldehyde dehydrogenase" evidence="4">
    <location>
        <begin position="29"/>
        <end position="127"/>
    </location>
</feature>
<proteinExistence type="inferred from homology"/>
<accession>A0AAN7UHK1</accession>
<reference evidence="5 6" key="1">
    <citation type="submission" date="2023-10" db="EMBL/GenBank/DDBJ databases">
        <title>Draft genome sequence of Xylaria bambusicola isolate GMP-LS, the root and basal stem rot pathogen of sugarcane in Indonesia.</title>
        <authorList>
            <person name="Selvaraj P."/>
            <person name="Muralishankar V."/>
            <person name="Muruganantham S."/>
            <person name="Sp S."/>
            <person name="Haryani S."/>
            <person name="Lau K.J.X."/>
            <person name="Naqvi N.I."/>
        </authorList>
    </citation>
    <scope>NUCLEOTIDE SEQUENCE [LARGE SCALE GENOMIC DNA]</scope>
    <source>
        <strain evidence="5">GMP-LS</strain>
    </source>
</reference>
<dbReference type="AlphaFoldDB" id="A0AAN7UHK1"/>
<name>A0AAN7UHK1_9PEZI</name>
<dbReference type="Proteomes" id="UP001305414">
    <property type="component" value="Unassembled WGS sequence"/>
</dbReference>
<sequence length="130" mass="14761">MPAPVANGDGPDLAFYNIIDGKPRSSDVKEQVVDPRTEELGWDVPVASEQDLDDAVDAARRAFKTWRFVSHAERENILQNIADCLRANKDVLAQAHMKETGKSFIMASVDVEVSALHYEYYSRQFYKYHL</sequence>
<gene>
    <name evidence="5" type="ORF">RRF57_008294</name>
</gene>
<dbReference type="InterPro" id="IPR016161">
    <property type="entry name" value="Ald_DH/histidinol_DH"/>
</dbReference>
<protein>
    <recommendedName>
        <fullName evidence="2">aldehyde dehydrogenase (NAD(+))</fullName>
        <ecNumber evidence="2">1.2.1.3</ecNumber>
    </recommendedName>
</protein>
<evidence type="ECO:0000313" key="5">
    <source>
        <dbReference type="EMBL" id="KAK5632580.1"/>
    </source>
</evidence>
<dbReference type="SUPFAM" id="SSF53720">
    <property type="entry name" value="ALDH-like"/>
    <property type="match status" value="1"/>
</dbReference>
<dbReference type="Pfam" id="PF00171">
    <property type="entry name" value="Aldedh"/>
    <property type="match status" value="1"/>
</dbReference>
<dbReference type="PANTHER" id="PTHR11699">
    <property type="entry name" value="ALDEHYDE DEHYDROGENASE-RELATED"/>
    <property type="match status" value="1"/>
</dbReference>
<dbReference type="InterPro" id="IPR016162">
    <property type="entry name" value="Ald_DH_N"/>
</dbReference>
<comment type="catalytic activity">
    <reaction evidence="3">
        <text>an aldehyde + NAD(+) + H2O = a carboxylate + NADH + 2 H(+)</text>
        <dbReference type="Rhea" id="RHEA:16185"/>
        <dbReference type="ChEBI" id="CHEBI:15377"/>
        <dbReference type="ChEBI" id="CHEBI:15378"/>
        <dbReference type="ChEBI" id="CHEBI:17478"/>
        <dbReference type="ChEBI" id="CHEBI:29067"/>
        <dbReference type="ChEBI" id="CHEBI:57540"/>
        <dbReference type="ChEBI" id="CHEBI:57945"/>
        <dbReference type="EC" id="1.2.1.3"/>
    </reaction>
</comment>
<dbReference type="EMBL" id="JAWHQM010000025">
    <property type="protein sequence ID" value="KAK5632580.1"/>
    <property type="molecule type" value="Genomic_DNA"/>
</dbReference>
<evidence type="ECO:0000256" key="1">
    <source>
        <dbReference type="ARBA" id="ARBA00009986"/>
    </source>
</evidence>
<evidence type="ECO:0000256" key="3">
    <source>
        <dbReference type="ARBA" id="ARBA00049194"/>
    </source>
</evidence>
<evidence type="ECO:0000256" key="2">
    <source>
        <dbReference type="ARBA" id="ARBA00024226"/>
    </source>
</evidence>
<dbReference type="GO" id="GO:0004029">
    <property type="term" value="F:aldehyde dehydrogenase (NAD+) activity"/>
    <property type="evidence" value="ECO:0007669"/>
    <property type="project" value="UniProtKB-EC"/>
</dbReference>
<evidence type="ECO:0000259" key="4">
    <source>
        <dbReference type="Pfam" id="PF00171"/>
    </source>
</evidence>
<dbReference type="InterPro" id="IPR015590">
    <property type="entry name" value="Aldehyde_DH_dom"/>
</dbReference>